<gene>
    <name evidence="2" type="ORF">CE91St12_30900</name>
</gene>
<dbReference type="AlphaFoldDB" id="A0AA37JX80"/>
<proteinExistence type="predicted"/>
<sequence>MREALNSLHKFWKEAFTNIKDGRYLLSNNLAERAVRPFTTKRKNSLHFGSDEGLRLLPYTIA</sequence>
<evidence type="ECO:0000259" key="1">
    <source>
        <dbReference type="Pfam" id="PF03050"/>
    </source>
</evidence>
<evidence type="ECO:0000313" key="2">
    <source>
        <dbReference type="EMBL" id="GKH14880.1"/>
    </source>
</evidence>
<accession>A0AA37JX80</accession>
<reference evidence="2" key="1">
    <citation type="submission" date="2022-01" db="EMBL/GenBank/DDBJ databases">
        <title>Novel bile acid biosynthetic pathways are enriched in the microbiome of centenarians.</title>
        <authorList>
            <person name="Sato Y."/>
            <person name="Atarashi K."/>
            <person name="Plichta R.D."/>
            <person name="Arai Y."/>
            <person name="Sasajima S."/>
            <person name="Kearney M.S."/>
            <person name="Suda W."/>
            <person name="Takeshita K."/>
            <person name="Sasaki T."/>
            <person name="Okamoto S."/>
            <person name="Skelly N.A."/>
            <person name="Okamura Y."/>
            <person name="Vlamakis H."/>
            <person name="Li Y."/>
            <person name="Tanoue T."/>
            <person name="Takei H."/>
            <person name="Nittono H."/>
            <person name="Narushima S."/>
            <person name="Irie J."/>
            <person name="Itoh H."/>
            <person name="Moriya K."/>
            <person name="Sugiura Y."/>
            <person name="Suematsu M."/>
            <person name="Moritoki N."/>
            <person name="Shibata S."/>
            <person name="Littman R.D."/>
            <person name="Fischbach A.M."/>
            <person name="Uwamino Y."/>
            <person name="Inoue T."/>
            <person name="Honda A."/>
            <person name="Hattori M."/>
            <person name="Murai T."/>
            <person name="Xavier J.R."/>
            <person name="Hirose N."/>
            <person name="Honda K."/>
        </authorList>
    </citation>
    <scope>NUCLEOTIDE SEQUENCE</scope>
    <source>
        <strain evidence="2">CE91-St12</strain>
    </source>
</reference>
<name>A0AA37JX80_BACUN</name>
<evidence type="ECO:0000313" key="3">
    <source>
        <dbReference type="Proteomes" id="UP001055048"/>
    </source>
</evidence>
<protein>
    <recommendedName>
        <fullName evidence="1">Transposase IS66 central domain-containing protein</fullName>
    </recommendedName>
</protein>
<dbReference type="EMBL" id="BQNL01000001">
    <property type="protein sequence ID" value="GKH14880.1"/>
    <property type="molecule type" value="Genomic_DNA"/>
</dbReference>
<feature type="domain" description="Transposase IS66 central" evidence="1">
    <location>
        <begin position="1"/>
        <end position="54"/>
    </location>
</feature>
<dbReference type="InterPro" id="IPR004291">
    <property type="entry name" value="Transposase_IS66_central"/>
</dbReference>
<organism evidence="2 3">
    <name type="scientific">Bacteroides uniformis</name>
    <dbReference type="NCBI Taxonomy" id="820"/>
    <lineage>
        <taxon>Bacteria</taxon>
        <taxon>Pseudomonadati</taxon>
        <taxon>Bacteroidota</taxon>
        <taxon>Bacteroidia</taxon>
        <taxon>Bacteroidales</taxon>
        <taxon>Bacteroidaceae</taxon>
        <taxon>Bacteroides</taxon>
    </lineage>
</organism>
<comment type="caution">
    <text evidence="2">The sequence shown here is derived from an EMBL/GenBank/DDBJ whole genome shotgun (WGS) entry which is preliminary data.</text>
</comment>
<dbReference type="Pfam" id="PF03050">
    <property type="entry name" value="DDE_Tnp_IS66"/>
    <property type="match status" value="1"/>
</dbReference>
<dbReference type="Proteomes" id="UP001055048">
    <property type="component" value="Unassembled WGS sequence"/>
</dbReference>